<comment type="similarity">
    <text evidence="1">Belongs to the complex I 51 kDa subunit family.</text>
</comment>
<evidence type="ECO:0000256" key="3">
    <source>
        <dbReference type="ARBA" id="ARBA00022723"/>
    </source>
</evidence>
<organism evidence="7">
    <name type="scientific">Caldisericum exile</name>
    <dbReference type="NCBI Taxonomy" id="693075"/>
    <lineage>
        <taxon>Bacteria</taxon>
        <taxon>Pseudomonadati</taxon>
        <taxon>Caldisericota/Cryosericota group</taxon>
        <taxon>Caldisericota</taxon>
        <taxon>Caldisericia</taxon>
        <taxon>Caldisericales</taxon>
        <taxon>Caldisericaceae</taxon>
        <taxon>Caldisericum</taxon>
    </lineage>
</organism>
<dbReference type="GO" id="GO:0046872">
    <property type="term" value="F:metal ion binding"/>
    <property type="evidence" value="ECO:0007669"/>
    <property type="project" value="UniProtKB-KW"/>
</dbReference>
<dbReference type="NCBIfam" id="NF010120">
    <property type="entry name" value="PRK13596.1"/>
    <property type="match status" value="1"/>
</dbReference>
<dbReference type="SUPFAM" id="SSF142984">
    <property type="entry name" value="Nqo1 middle domain-like"/>
    <property type="match status" value="1"/>
</dbReference>
<dbReference type="EMBL" id="DTHV01000128">
    <property type="protein sequence ID" value="HGW60576.1"/>
    <property type="molecule type" value="Genomic_DNA"/>
</dbReference>
<gene>
    <name evidence="7" type="primary">nuoF</name>
    <name evidence="7" type="ORF">ENV82_04020</name>
</gene>
<keyword evidence="5" id="KW-0411">Iron-sulfur</keyword>
<evidence type="ECO:0000259" key="6">
    <source>
        <dbReference type="SMART" id="SM00928"/>
    </source>
</evidence>
<keyword evidence="3" id="KW-0479">Metal-binding</keyword>
<dbReference type="Gene3D" id="1.20.1440.230">
    <property type="entry name" value="NADH-ubiquinone oxidoreductase 51kDa subunit, iron-sulphur binding domain"/>
    <property type="match status" value="1"/>
</dbReference>
<dbReference type="InterPro" id="IPR037225">
    <property type="entry name" value="Nuo51_FMN-bd_sf"/>
</dbReference>
<dbReference type="Pfam" id="PF01512">
    <property type="entry name" value="Complex1_51K"/>
    <property type="match status" value="1"/>
</dbReference>
<reference evidence="7" key="1">
    <citation type="journal article" date="2020" name="mSystems">
        <title>Genome- and Community-Level Interaction Insights into Carbon Utilization and Element Cycling Functions of Hydrothermarchaeota in Hydrothermal Sediment.</title>
        <authorList>
            <person name="Zhou Z."/>
            <person name="Liu Y."/>
            <person name="Xu W."/>
            <person name="Pan J."/>
            <person name="Luo Z.H."/>
            <person name="Li M."/>
        </authorList>
    </citation>
    <scope>NUCLEOTIDE SEQUENCE [LARGE SCALE GENOMIC DNA]</scope>
    <source>
        <strain evidence="7">SpSt-794</strain>
    </source>
</reference>
<dbReference type="Gene3D" id="3.40.30.10">
    <property type="entry name" value="Glutaredoxin"/>
    <property type="match status" value="1"/>
</dbReference>
<dbReference type="GO" id="GO:0051539">
    <property type="term" value="F:4 iron, 4 sulfur cluster binding"/>
    <property type="evidence" value="ECO:0007669"/>
    <property type="project" value="UniProtKB-KW"/>
</dbReference>
<proteinExistence type="inferred from homology"/>
<keyword evidence="4" id="KW-0408">Iron</keyword>
<evidence type="ECO:0000256" key="1">
    <source>
        <dbReference type="ARBA" id="ARBA00007523"/>
    </source>
</evidence>
<dbReference type="Gene3D" id="3.40.50.11540">
    <property type="entry name" value="NADH-ubiquinone oxidoreductase 51kDa subunit"/>
    <property type="match status" value="1"/>
</dbReference>
<dbReference type="Gene3D" id="6.10.250.1450">
    <property type="match status" value="1"/>
</dbReference>
<evidence type="ECO:0000256" key="2">
    <source>
        <dbReference type="ARBA" id="ARBA00022485"/>
    </source>
</evidence>
<dbReference type="Gene3D" id="3.10.20.600">
    <property type="match status" value="1"/>
</dbReference>
<dbReference type="PROSITE" id="PS00645">
    <property type="entry name" value="COMPLEX1_51K_2"/>
    <property type="match status" value="1"/>
</dbReference>
<dbReference type="InterPro" id="IPR001949">
    <property type="entry name" value="NADH-UbQ_OxRdtase_51kDa_CS"/>
</dbReference>
<evidence type="ECO:0000313" key="7">
    <source>
        <dbReference type="EMBL" id="HGW60576.1"/>
    </source>
</evidence>
<name>A0A7C4XT29_9BACT</name>
<dbReference type="InterPro" id="IPR036249">
    <property type="entry name" value="Thioredoxin-like_sf"/>
</dbReference>
<dbReference type="PANTHER" id="PTHR43578">
    <property type="entry name" value="NADH-QUINONE OXIDOREDUCTASE SUBUNIT F"/>
    <property type="match status" value="1"/>
</dbReference>
<dbReference type="CDD" id="cd02980">
    <property type="entry name" value="TRX_Fd_family"/>
    <property type="match status" value="1"/>
</dbReference>
<accession>A0A7C4XT29</accession>
<dbReference type="Pfam" id="PF01257">
    <property type="entry name" value="2Fe-2S_thioredx"/>
    <property type="match status" value="1"/>
</dbReference>
<dbReference type="SMART" id="SM00928">
    <property type="entry name" value="NADH_4Fe-4S"/>
    <property type="match status" value="1"/>
</dbReference>
<dbReference type="SUPFAM" id="SSF142019">
    <property type="entry name" value="Nqo1 FMN-binding domain-like"/>
    <property type="match status" value="1"/>
</dbReference>
<dbReference type="AlphaFoldDB" id="A0A7C4XT29"/>
<sequence>MKIYRIHALVCAGAQCIAAGGNGFEDALKEELKKHDLVEEVNIVETGCMGSCELGPLMVVYPEGVIYTKVRPEDAKEIVEEHFLKGRPVKRLLWKQEEKRFPTLSEVPFFAKQTKIVLRNCGLINPEDINEYIAQGGYEALAKALTEMTPEDVIKVIKDSGLRGRGGAGFPTGQKWEFAYKQQSDTKYIICNADEGDPGAYMDRSILEGDPHSVLEGMAIAGYAIGAQKGYIYVRAEYPLAVKRLEIAIKQAKAAGLLGKNIFGTNFSFDIELRMGAGAFVCGEETALINSIEGKRGEPRKKPPFPAQKGLFGKPTVINNVETLADVPVIIEKGAQFFRKFGTEKSPGTKVFALAGKVNITGLVEVPLGTPLRTIVFDIGGGVPEGHTFKAALTGGPSGGVIPAEHLDAPMDYENLTQLGTIMGSGGLIIMDETSCMVDIAKFFLKFTVDESCGKCTPCREGTRQMLNILEKITSGNGVMEDLDRVEKLGNLIKLTALCGLGQTAPNPVLSTIRYFRDEYIAHIKDKKCPANVCSMRGVENERKVANRHPA</sequence>
<dbReference type="GO" id="GO:0008137">
    <property type="term" value="F:NADH dehydrogenase (ubiquinone) activity"/>
    <property type="evidence" value="ECO:0007669"/>
    <property type="project" value="InterPro"/>
</dbReference>
<dbReference type="FunFam" id="3.40.50.11540:FF:000001">
    <property type="entry name" value="NADH dehydrogenase [ubiquinone] flavoprotein 1, mitochondrial"/>
    <property type="match status" value="1"/>
</dbReference>
<dbReference type="FunFam" id="1.20.1440.230:FF:000001">
    <property type="entry name" value="Mitochondrial NADH dehydrogenase flavoprotein 1"/>
    <property type="match status" value="1"/>
</dbReference>
<evidence type="ECO:0000256" key="5">
    <source>
        <dbReference type="ARBA" id="ARBA00023014"/>
    </source>
</evidence>
<dbReference type="InterPro" id="IPR037207">
    <property type="entry name" value="Nuop51_4Fe4S-bd_sf"/>
</dbReference>
<comment type="caution">
    <text evidence="7">The sequence shown here is derived from an EMBL/GenBank/DDBJ whole genome shotgun (WGS) entry which is preliminary data.</text>
</comment>
<dbReference type="Pfam" id="PF10589">
    <property type="entry name" value="NADH_4Fe-4S"/>
    <property type="match status" value="1"/>
</dbReference>
<dbReference type="SUPFAM" id="SSF52833">
    <property type="entry name" value="Thioredoxin-like"/>
    <property type="match status" value="1"/>
</dbReference>
<dbReference type="InterPro" id="IPR019575">
    <property type="entry name" value="Nuop51_4Fe4S-bd"/>
</dbReference>
<dbReference type="InterPro" id="IPR011538">
    <property type="entry name" value="Nuo51_FMN-bd"/>
</dbReference>
<keyword evidence="2" id="KW-0004">4Fe-4S</keyword>
<evidence type="ECO:0000256" key="4">
    <source>
        <dbReference type="ARBA" id="ARBA00023004"/>
    </source>
</evidence>
<dbReference type="GO" id="GO:0010181">
    <property type="term" value="F:FMN binding"/>
    <property type="evidence" value="ECO:0007669"/>
    <property type="project" value="InterPro"/>
</dbReference>
<dbReference type="PANTHER" id="PTHR43578:SF3">
    <property type="entry name" value="NADH-QUINONE OXIDOREDUCTASE SUBUNIT F"/>
    <property type="match status" value="1"/>
</dbReference>
<protein>
    <submittedName>
        <fullName evidence="7">NADH-quinone oxidoreductase subunit NuoF</fullName>
    </submittedName>
</protein>
<dbReference type="SUPFAM" id="SSF140490">
    <property type="entry name" value="Nqo1C-terminal domain-like"/>
    <property type="match status" value="1"/>
</dbReference>
<feature type="domain" description="NADH-ubiquinone oxidoreductase 51kDa subunit iron-sulphur binding" evidence="6">
    <location>
        <begin position="438"/>
        <end position="483"/>
    </location>
</feature>